<dbReference type="Gene3D" id="3.30.450.40">
    <property type="match status" value="1"/>
</dbReference>
<dbReference type="InterPro" id="IPR029016">
    <property type="entry name" value="GAF-like_dom_sf"/>
</dbReference>
<dbReference type="InterPro" id="IPR036388">
    <property type="entry name" value="WH-like_DNA-bd_sf"/>
</dbReference>
<evidence type="ECO:0000256" key="2">
    <source>
        <dbReference type="ARBA" id="ARBA00023163"/>
    </source>
</evidence>
<reference evidence="5 6" key="1">
    <citation type="submission" date="2021-03" db="EMBL/GenBank/DDBJ databases">
        <title>Genomic Encyclopedia of Type Strains, Phase IV (KMG-IV): sequencing the most valuable type-strain genomes for metagenomic binning, comparative biology and taxonomic classification.</title>
        <authorList>
            <person name="Goeker M."/>
        </authorList>
    </citation>
    <scope>NUCLEOTIDE SEQUENCE [LARGE SCALE GENOMIC DNA]</scope>
    <source>
        <strain evidence="5 6">DSM 40526</strain>
    </source>
</reference>
<comment type="caution">
    <text evidence="5">The sequence shown here is derived from an EMBL/GenBank/DDBJ whole genome shotgun (WGS) entry which is preliminary data.</text>
</comment>
<dbReference type="Gene3D" id="1.10.10.10">
    <property type="entry name" value="Winged helix-like DNA-binding domain superfamily/Winged helix DNA-binding domain"/>
    <property type="match status" value="1"/>
</dbReference>
<dbReference type="InterPro" id="IPR005561">
    <property type="entry name" value="ANTAR"/>
</dbReference>
<organism evidence="5 6">
    <name type="scientific">Streptomyces avidinii</name>
    <dbReference type="NCBI Taxonomy" id="1895"/>
    <lineage>
        <taxon>Bacteria</taxon>
        <taxon>Bacillati</taxon>
        <taxon>Actinomycetota</taxon>
        <taxon>Actinomycetes</taxon>
        <taxon>Kitasatosporales</taxon>
        <taxon>Streptomycetaceae</taxon>
        <taxon>Streptomyces</taxon>
    </lineage>
</organism>
<evidence type="ECO:0000256" key="1">
    <source>
        <dbReference type="ARBA" id="ARBA00023015"/>
    </source>
</evidence>
<feature type="region of interest" description="Disordered" evidence="3">
    <location>
        <begin position="1"/>
        <end position="24"/>
    </location>
</feature>
<evidence type="ECO:0000313" key="6">
    <source>
        <dbReference type="Proteomes" id="UP001519310"/>
    </source>
</evidence>
<evidence type="ECO:0000313" key="5">
    <source>
        <dbReference type="EMBL" id="MBP2034929.1"/>
    </source>
</evidence>
<keyword evidence="6" id="KW-1185">Reference proteome</keyword>
<dbReference type="Proteomes" id="UP001519310">
    <property type="component" value="Unassembled WGS sequence"/>
</dbReference>
<feature type="domain" description="ANTAR" evidence="4">
    <location>
        <begin position="192"/>
        <end position="247"/>
    </location>
</feature>
<accession>A0ABS4L1C1</accession>
<dbReference type="EMBL" id="JAGGLQ010000001">
    <property type="protein sequence ID" value="MBP2034929.1"/>
    <property type="molecule type" value="Genomic_DNA"/>
</dbReference>
<evidence type="ECO:0000259" key="4">
    <source>
        <dbReference type="SMART" id="SM01012"/>
    </source>
</evidence>
<proteinExistence type="predicted"/>
<dbReference type="Pfam" id="PF13185">
    <property type="entry name" value="GAF_2"/>
    <property type="match status" value="1"/>
</dbReference>
<dbReference type="InterPro" id="IPR003018">
    <property type="entry name" value="GAF"/>
</dbReference>
<protein>
    <recommendedName>
        <fullName evidence="4">ANTAR domain-containing protein</fullName>
    </recommendedName>
</protein>
<name>A0ABS4L1C1_STRAV</name>
<evidence type="ECO:0000256" key="3">
    <source>
        <dbReference type="SAM" id="MobiDB-lite"/>
    </source>
</evidence>
<keyword evidence="1" id="KW-0805">Transcription regulation</keyword>
<gene>
    <name evidence="5" type="ORF">J2Z77_000713</name>
</gene>
<dbReference type="RefSeq" id="WP_229920168.1">
    <property type="nucleotide sequence ID" value="NZ_BMVL01000002.1"/>
</dbReference>
<keyword evidence="2" id="KW-0804">Transcription</keyword>
<dbReference type="SMART" id="SM01012">
    <property type="entry name" value="ANTAR"/>
    <property type="match status" value="1"/>
</dbReference>
<sequence length="255" mass="26879">MDPVHPDDLPSGGGGPLPQDGEEGRLHSVFSGAVDGVASHDVPAALCRACVDLMDVTGASVSLSGEDPDIRTLWWSSDEVAGRLAEAQYTLGDGPCVTALTHLAPVLAADLTRGPDAARWPVFSQQAVELGVRAVFSLPLNHSAVAIGTLDLYRDRTGPLTESDRSFAFPAADAITTALLALQAQDSGDGLGASWLDEAETDHEEVHQATGMIMVHLGVDPHHALARLRAYAFSHGQTVTEAAFDVIAGRIRFRD</sequence>
<dbReference type="Pfam" id="PF03861">
    <property type="entry name" value="ANTAR"/>
    <property type="match status" value="1"/>
</dbReference>
<dbReference type="SUPFAM" id="SSF55781">
    <property type="entry name" value="GAF domain-like"/>
    <property type="match status" value="1"/>
</dbReference>